<keyword evidence="3" id="KW-1185">Reference proteome</keyword>
<feature type="domain" description="Transposase IS66 central" evidence="1">
    <location>
        <begin position="2"/>
        <end position="148"/>
    </location>
</feature>
<gene>
    <name evidence="2" type="primary">PSPTO554</name>
    <name evidence="2" type="ordered locus">PBPRB0300</name>
</gene>
<organism evidence="2 3">
    <name type="scientific">Photobacterium profundum (strain SS9)</name>
    <dbReference type="NCBI Taxonomy" id="298386"/>
    <lineage>
        <taxon>Bacteria</taxon>
        <taxon>Pseudomonadati</taxon>
        <taxon>Pseudomonadota</taxon>
        <taxon>Gammaproteobacteria</taxon>
        <taxon>Vibrionales</taxon>
        <taxon>Vibrionaceae</taxon>
        <taxon>Photobacterium</taxon>
    </lineage>
</organism>
<protein>
    <submittedName>
        <fullName evidence="2">Hypothetical transposase</fullName>
    </submittedName>
</protein>
<name>Q6LKU6_PHOPR</name>
<evidence type="ECO:0000313" key="3">
    <source>
        <dbReference type="Proteomes" id="UP000000593"/>
    </source>
</evidence>
<dbReference type="AlphaFoldDB" id="Q6LKU6"/>
<sequence length="152" mass="17221">MKNIVLFDYQNSRARACPEAFLGKYNGYLQTDGYKAYDGLAYVENLGCMAHARRKFMDAKKLQGKGKTGKADVMLAKIQKLYALESRIKSFTAAERLVERQEHAIPLLDDLSQWLSKQKVVSSSQLGKAIKYTVGQWPKLIRYVGRGRNGHC</sequence>
<reference evidence="3" key="1">
    <citation type="journal article" date="2005" name="Science">
        <title>Life at depth: Photobacterium profundum genome sequence and expression analysis.</title>
        <authorList>
            <person name="Vezzi A."/>
            <person name="Campanaro S."/>
            <person name="D'Angelo M."/>
            <person name="Simonato F."/>
            <person name="Vitulo N."/>
            <person name="Lauro F.M."/>
            <person name="Cestaro A."/>
            <person name="Malacrida G."/>
            <person name="Simionati B."/>
            <person name="Cannata N."/>
            <person name="Romualdi C."/>
            <person name="Bartlett D.H."/>
            <person name="Valle G."/>
        </authorList>
    </citation>
    <scope>NUCLEOTIDE SEQUENCE [LARGE SCALE GENOMIC DNA]</scope>
    <source>
        <strain evidence="3">ATCC BAA-1253 / SS9</strain>
    </source>
</reference>
<dbReference type="eggNOG" id="COG4974">
    <property type="taxonomic scope" value="Bacteria"/>
</dbReference>
<evidence type="ECO:0000259" key="1">
    <source>
        <dbReference type="Pfam" id="PF03050"/>
    </source>
</evidence>
<dbReference type="STRING" id="298386.PBPRB0300"/>
<dbReference type="InterPro" id="IPR052344">
    <property type="entry name" value="Transposase-related"/>
</dbReference>
<dbReference type="InterPro" id="IPR004291">
    <property type="entry name" value="Transposase_IS66_central"/>
</dbReference>
<accession>Q6LKU6</accession>
<dbReference type="PANTHER" id="PTHR33678">
    <property type="entry name" value="BLL1576 PROTEIN"/>
    <property type="match status" value="1"/>
</dbReference>
<evidence type="ECO:0000313" key="2">
    <source>
        <dbReference type="EMBL" id="CAG22173.1"/>
    </source>
</evidence>
<dbReference type="Proteomes" id="UP000000593">
    <property type="component" value="Chromosome 2"/>
</dbReference>
<dbReference type="KEGG" id="ppr:PBPRB0300"/>
<proteinExistence type="predicted"/>
<dbReference type="PANTHER" id="PTHR33678:SF1">
    <property type="entry name" value="BLL1576 PROTEIN"/>
    <property type="match status" value="1"/>
</dbReference>
<dbReference type="HOGENOM" id="CLU_105313_0_0_6"/>
<dbReference type="EMBL" id="CR378675">
    <property type="protein sequence ID" value="CAG22173.1"/>
    <property type="molecule type" value="Genomic_DNA"/>
</dbReference>
<dbReference type="Pfam" id="PF03050">
    <property type="entry name" value="DDE_Tnp_IS66"/>
    <property type="match status" value="1"/>
</dbReference>